<dbReference type="AlphaFoldDB" id="A0A061QN51"/>
<gene>
    <name evidence="3" type="ORF">TSPGSL018_24380</name>
</gene>
<organism evidence="3">
    <name type="scientific">Tetraselmis sp. GSL018</name>
    <dbReference type="NCBI Taxonomy" id="582737"/>
    <lineage>
        <taxon>Eukaryota</taxon>
        <taxon>Viridiplantae</taxon>
        <taxon>Chlorophyta</taxon>
        <taxon>core chlorophytes</taxon>
        <taxon>Chlorodendrophyceae</taxon>
        <taxon>Chlorodendrales</taxon>
        <taxon>Chlorodendraceae</taxon>
        <taxon>Tetraselmis</taxon>
    </lineage>
</organism>
<keyword evidence="2" id="KW-0472">Membrane</keyword>
<sequence length="174" mass="19121">MVFYDIDYEDGNAQQKIIVFIAIAFGVDQRAVVITFFAPGSVNVEFETTIEKNEETEERFADFDIEKAEALFRASGYSVEVSNVETVVAGERNSTAKTLIIAVSVSVGAVFLCFVALVAFIVYRKRNQRTKVQDYTSGDSSDEDTAHVFDPSTNEGADEEPTSCDSTSSFDSSN</sequence>
<accession>A0A061QN51</accession>
<proteinExistence type="predicted"/>
<keyword evidence="2" id="KW-1133">Transmembrane helix</keyword>
<evidence type="ECO:0000313" key="3">
    <source>
        <dbReference type="EMBL" id="JAC62067.1"/>
    </source>
</evidence>
<evidence type="ECO:0000256" key="1">
    <source>
        <dbReference type="SAM" id="MobiDB-lite"/>
    </source>
</evidence>
<dbReference type="EMBL" id="GBEZ01024976">
    <property type="protein sequence ID" value="JAC62067.1"/>
    <property type="molecule type" value="Transcribed_RNA"/>
</dbReference>
<feature type="region of interest" description="Disordered" evidence="1">
    <location>
        <begin position="132"/>
        <end position="174"/>
    </location>
</feature>
<keyword evidence="2" id="KW-0812">Transmembrane</keyword>
<reference evidence="3" key="1">
    <citation type="submission" date="2014-05" db="EMBL/GenBank/DDBJ databases">
        <title>The transcriptome of the halophilic microalga Tetraselmis sp. GSL018 isolated from the Great Salt Lake, Utah.</title>
        <authorList>
            <person name="Jinkerson R.E."/>
            <person name="D'Adamo S."/>
            <person name="Posewitz M.C."/>
        </authorList>
    </citation>
    <scope>NUCLEOTIDE SEQUENCE</scope>
    <source>
        <strain evidence="3">GSL018</strain>
    </source>
</reference>
<protein>
    <submittedName>
        <fullName evidence="3">Uncharacterized protein</fullName>
    </submittedName>
</protein>
<evidence type="ECO:0000256" key="2">
    <source>
        <dbReference type="SAM" id="Phobius"/>
    </source>
</evidence>
<feature type="transmembrane region" description="Helical" evidence="2">
    <location>
        <begin position="99"/>
        <end position="123"/>
    </location>
</feature>
<feature type="compositionally biased region" description="Low complexity" evidence="1">
    <location>
        <begin position="163"/>
        <end position="174"/>
    </location>
</feature>
<name>A0A061QN51_9CHLO</name>